<feature type="compositionally biased region" description="Gly residues" evidence="1">
    <location>
        <begin position="730"/>
        <end position="746"/>
    </location>
</feature>
<organism evidence="2 3">
    <name type="scientific">Porphyra umbilicalis</name>
    <name type="common">Purple laver</name>
    <name type="synonym">Red alga</name>
    <dbReference type="NCBI Taxonomy" id="2786"/>
    <lineage>
        <taxon>Eukaryota</taxon>
        <taxon>Rhodophyta</taxon>
        <taxon>Bangiophyceae</taxon>
        <taxon>Bangiales</taxon>
        <taxon>Bangiaceae</taxon>
        <taxon>Porphyra</taxon>
    </lineage>
</organism>
<evidence type="ECO:0000256" key="1">
    <source>
        <dbReference type="SAM" id="MobiDB-lite"/>
    </source>
</evidence>
<reference evidence="2 3" key="1">
    <citation type="submission" date="2017-03" db="EMBL/GenBank/DDBJ databases">
        <title>WGS assembly of Porphyra umbilicalis.</title>
        <authorList>
            <person name="Brawley S.H."/>
            <person name="Blouin N.A."/>
            <person name="Ficko-Blean E."/>
            <person name="Wheeler G.L."/>
            <person name="Lohr M."/>
            <person name="Goodson H.V."/>
            <person name="Jenkins J.W."/>
            <person name="Blaby-Haas C.E."/>
            <person name="Helliwell K.E."/>
            <person name="Chan C."/>
            <person name="Marriage T."/>
            <person name="Bhattacharya D."/>
            <person name="Klein A.S."/>
            <person name="Badis Y."/>
            <person name="Brodie J."/>
            <person name="Cao Y."/>
            <person name="Collen J."/>
            <person name="Dittami S.M."/>
            <person name="Gachon C.M."/>
            <person name="Green B.R."/>
            <person name="Karpowicz S."/>
            <person name="Kim J.W."/>
            <person name="Kudahl U."/>
            <person name="Lin S."/>
            <person name="Michel G."/>
            <person name="Mittag M."/>
            <person name="Olson B.J."/>
            <person name="Pangilinan J."/>
            <person name="Peng Y."/>
            <person name="Qiu H."/>
            <person name="Shu S."/>
            <person name="Singer J.T."/>
            <person name="Smith A.G."/>
            <person name="Sprecher B.N."/>
            <person name="Wagner V."/>
            <person name="Wang W."/>
            <person name="Wang Z.-Y."/>
            <person name="Yan J."/>
            <person name="Yarish C."/>
            <person name="Zoeuner-Riek S."/>
            <person name="Zhuang Y."/>
            <person name="Zou Y."/>
            <person name="Lindquist E.A."/>
            <person name="Grimwood J."/>
            <person name="Barry K."/>
            <person name="Rokhsar D.S."/>
            <person name="Schmutz J."/>
            <person name="Stiller J.W."/>
            <person name="Grossman A.R."/>
            <person name="Prochnik S.E."/>
        </authorList>
    </citation>
    <scope>NUCLEOTIDE SEQUENCE [LARGE SCALE GENOMIC DNA]</scope>
    <source>
        <strain evidence="2">4086291</strain>
    </source>
</reference>
<evidence type="ECO:0000313" key="3">
    <source>
        <dbReference type="Proteomes" id="UP000218209"/>
    </source>
</evidence>
<gene>
    <name evidence="2" type="ORF">BU14_0082s0066</name>
</gene>
<feature type="region of interest" description="Disordered" evidence="1">
    <location>
        <begin position="79"/>
        <end position="98"/>
    </location>
</feature>
<dbReference type="Proteomes" id="UP000218209">
    <property type="component" value="Unassembled WGS sequence"/>
</dbReference>
<evidence type="ECO:0000313" key="2">
    <source>
        <dbReference type="EMBL" id="OSX79301.1"/>
    </source>
</evidence>
<name>A0A1X6PEM7_PORUM</name>
<feature type="region of interest" description="Disordered" evidence="1">
    <location>
        <begin position="722"/>
        <end position="779"/>
    </location>
</feature>
<feature type="compositionally biased region" description="Low complexity" evidence="1">
    <location>
        <begin position="760"/>
        <end position="772"/>
    </location>
</feature>
<accession>A0A1X6PEM7</accession>
<dbReference type="AlphaFoldDB" id="A0A1X6PEM7"/>
<dbReference type="EMBL" id="KV918794">
    <property type="protein sequence ID" value="OSX79301.1"/>
    <property type="molecule type" value="Genomic_DNA"/>
</dbReference>
<keyword evidence="3" id="KW-1185">Reference proteome</keyword>
<sequence>MRHPIGILYLCRTANGAMSTPPANLFIPVNRGLPNSCSMLLDYSPSGTDVMLSSPGSSLIEFYAAAAVASIPPATGGDAARFDASQYQGEDGGDDDEFSVADQPDANKMFSGGVAGKGVHPDGTGIRTRVNFRRGALRVVAECRPMRGTAVILDDAVLCNPAENQRLDFASLLNSWRNVPGREELWALPYFLGVGARFSVWGKTEHGKRSSCCTWVTVDGFVRCTCVGSDVFNADVSESRPSTCEHVEVLSAGISEMADALARPVTIVLKWLYVVMSDNAGLSVEASEQVDEETPVWRLHKDIVAVVSPHHGKLVPVPVYLPYKGVSCGFCPLTNLRGCSHTRIAEQYCVGGGPTDPPMTSSNGVRSAVSSRPLSLFNCPKAVTFDRSIGEMARSGHDFVLEAPSKCSLCGANLPSRANVPDTSLPGIIHSTLGPCNLVAVRRNCRSCGHCSSRDGRENMLILLSWTSACTVVWGRRCAESVRAGTHISDVISQCQSDWVGLKSAGLLPATSRWRGADTLRGLILTFMRLSVVDPDRGLYDCSVCRMPCGWYLVVTSDAICLGFDTDSLTFSFDHLCEPASLVNMKSREGCMVLGEQARRMMRHVLVPGDPPGVTDRTLPSSVLALTCLVPGALSCKDVPTASASASSIRALLGMVWNIEAAAIPLADSLALAYDATKVKRIKEKERSATCAKHLRAYIVQWRAENPEATALATKEWQKAQADMTAAAPGGDGGGAGHGAGGGGRGQPNVSRGKTGGRQAKTAAKSAKSTVKPGEEPELHIPKALLRPLMRSLDDNDVDHICRMALAFALDPVIAGIKARHFDGLSSIVAASR</sequence>
<protein>
    <submittedName>
        <fullName evidence="2">Uncharacterized protein</fullName>
    </submittedName>
</protein>
<proteinExistence type="predicted"/>